<evidence type="ECO:0000256" key="8">
    <source>
        <dbReference type="ARBA" id="ARBA00022832"/>
    </source>
</evidence>
<evidence type="ECO:0000256" key="11">
    <source>
        <dbReference type="ARBA" id="ARBA00023235"/>
    </source>
</evidence>
<accession>A0A0K2ZF76</accession>
<evidence type="ECO:0000256" key="7">
    <source>
        <dbReference type="ARBA" id="ARBA00022516"/>
    </source>
</evidence>
<gene>
    <name evidence="13 14" type="primary">fabA</name>
    <name evidence="14" type="ORF">XTPLMG728_0011</name>
</gene>
<evidence type="ECO:0000256" key="4">
    <source>
        <dbReference type="ARBA" id="ARBA00006714"/>
    </source>
</evidence>
<evidence type="ECO:0000256" key="12">
    <source>
        <dbReference type="ARBA" id="ARBA00023239"/>
    </source>
</evidence>
<evidence type="ECO:0000256" key="13">
    <source>
        <dbReference type="HAMAP-Rule" id="MF_00405"/>
    </source>
</evidence>
<name>A0A0K2ZF76_9XANT</name>
<dbReference type="RefSeq" id="WP_053839569.1">
    <property type="nucleotide sequence ID" value="NZ_CP076250.1"/>
</dbReference>
<keyword evidence="10 13" id="KW-0275">Fatty acid biosynthesis</keyword>
<dbReference type="GO" id="GO:0019171">
    <property type="term" value="F:(3R)-hydroxyacyl-[acyl-carrier-protein] dehydratase activity"/>
    <property type="evidence" value="ECO:0007669"/>
    <property type="project" value="UniProtKB-UniRule"/>
</dbReference>
<comment type="subunit">
    <text evidence="5 13">Homodimer.</text>
</comment>
<evidence type="ECO:0000256" key="9">
    <source>
        <dbReference type="ARBA" id="ARBA00023098"/>
    </source>
</evidence>
<dbReference type="SUPFAM" id="SSF54637">
    <property type="entry name" value="Thioesterase/thiol ester dehydrase-isomerase"/>
    <property type="match status" value="1"/>
</dbReference>
<dbReference type="InterPro" id="IPR010083">
    <property type="entry name" value="FabA"/>
</dbReference>
<comment type="pathway">
    <text evidence="3 13">Lipid metabolism; fatty acid biosynthesis.</text>
</comment>
<keyword evidence="9 13" id="KW-0443">Lipid metabolism</keyword>
<keyword evidence="11 13" id="KW-0413">Isomerase</keyword>
<comment type="similarity">
    <text evidence="4 13">Belongs to the thioester dehydratase family. FabA subfamily.</text>
</comment>
<comment type="function">
    <text evidence="13">Necessary for the introduction of cis unsaturation into fatty acids. Catalyzes the dehydration of (3R)-3-hydroxydecanoyl-ACP to E-(2)-decenoyl-ACP and then its isomerization to Z-(3)-decenoyl-ACP. Can catalyze the dehydratase reaction for beta-hydroxyacyl-ACPs with saturated chain lengths up to 16:0, being most active on intermediate chain length.</text>
</comment>
<keyword evidence="7 13" id="KW-0444">Lipid biosynthesis</keyword>
<dbReference type="PANTHER" id="PTHR30272">
    <property type="entry name" value="3-HYDROXYACYL-[ACYL-CARRIER-PROTEIN] DEHYDRATASE"/>
    <property type="match status" value="1"/>
</dbReference>
<dbReference type="UniPathway" id="UPA00094"/>
<proteinExistence type="inferred from homology"/>
<dbReference type="Pfam" id="PF07977">
    <property type="entry name" value="FabA"/>
    <property type="match status" value="1"/>
</dbReference>
<protein>
    <recommendedName>
        <fullName evidence="13">3-hydroxydecanoyl-[acyl-carrier-protein] dehydratase</fullName>
        <ecNumber evidence="13">4.2.1.59</ecNumber>
    </recommendedName>
    <alternativeName>
        <fullName evidence="13">3-hydroxyacyl-[acyl-carrier-protein] dehydratase FabA</fullName>
    </alternativeName>
    <alternativeName>
        <fullName evidence="13">Beta-hydroxydecanoyl thioester dehydrase</fullName>
    </alternativeName>
    <alternativeName>
        <fullName evidence="13">Trans-2-decenoyl-[acyl-carrier-protein] isomerase</fullName>
        <ecNumber evidence="13">5.3.3.14</ecNumber>
    </alternativeName>
</protein>
<dbReference type="InterPro" id="IPR029069">
    <property type="entry name" value="HotDog_dom_sf"/>
</dbReference>
<keyword evidence="6 13" id="KW-0963">Cytoplasm</keyword>
<dbReference type="Gene3D" id="3.10.129.10">
    <property type="entry name" value="Hotdog Thioesterase"/>
    <property type="match status" value="1"/>
</dbReference>
<evidence type="ECO:0000256" key="6">
    <source>
        <dbReference type="ARBA" id="ARBA00022490"/>
    </source>
</evidence>
<comment type="catalytic activity">
    <reaction evidence="13">
        <text>(2E)-decenoyl-[ACP] = (3Z)-decenoyl-[ACP]</text>
        <dbReference type="Rhea" id="RHEA:23568"/>
        <dbReference type="Rhea" id="RHEA-COMP:9639"/>
        <dbReference type="Rhea" id="RHEA-COMP:9927"/>
        <dbReference type="ChEBI" id="CHEBI:78467"/>
        <dbReference type="ChEBI" id="CHEBI:78798"/>
        <dbReference type="EC" id="5.3.3.14"/>
    </reaction>
</comment>
<dbReference type="AlphaFoldDB" id="A0A0K2ZF76"/>
<evidence type="ECO:0000256" key="3">
    <source>
        <dbReference type="ARBA" id="ARBA00005194"/>
    </source>
</evidence>
<comment type="catalytic activity">
    <reaction evidence="13">
        <text>(3R)-hydroxydecanoyl-[ACP] = (2E)-decenoyl-[ACP] + H2O</text>
        <dbReference type="Rhea" id="RHEA:41860"/>
        <dbReference type="Rhea" id="RHEA-COMP:9638"/>
        <dbReference type="Rhea" id="RHEA-COMP:9639"/>
        <dbReference type="ChEBI" id="CHEBI:15377"/>
        <dbReference type="ChEBI" id="CHEBI:78466"/>
        <dbReference type="ChEBI" id="CHEBI:78467"/>
    </reaction>
</comment>
<dbReference type="EC" id="4.2.1.59" evidence="13"/>
<dbReference type="EC" id="5.3.3.14" evidence="13"/>
<keyword evidence="12 13" id="KW-0456">Lyase</keyword>
<dbReference type="NCBIfam" id="NF003509">
    <property type="entry name" value="PRK05174.1"/>
    <property type="match status" value="1"/>
</dbReference>
<evidence type="ECO:0000313" key="14">
    <source>
        <dbReference type="EMBL" id="CTP82809.1"/>
    </source>
</evidence>
<dbReference type="Proteomes" id="UP000041247">
    <property type="component" value="Unassembled WGS sequence"/>
</dbReference>
<dbReference type="GO" id="GO:0034017">
    <property type="term" value="F:trans-2-decenoyl-acyl-carrier-protein isomerase activity"/>
    <property type="evidence" value="ECO:0007669"/>
    <property type="project" value="UniProtKB-UniRule"/>
</dbReference>
<evidence type="ECO:0000256" key="10">
    <source>
        <dbReference type="ARBA" id="ARBA00023160"/>
    </source>
</evidence>
<comment type="catalytic activity">
    <reaction evidence="1 13">
        <text>a (3R)-hydroxyacyl-[ACP] = a (2E)-enoyl-[ACP] + H2O</text>
        <dbReference type="Rhea" id="RHEA:13097"/>
        <dbReference type="Rhea" id="RHEA-COMP:9925"/>
        <dbReference type="Rhea" id="RHEA-COMP:9945"/>
        <dbReference type="ChEBI" id="CHEBI:15377"/>
        <dbReference type="ChEBI" id="CHEBI:78784"/>
        <dbReference type="ChEBI" id="CHEBI:78827"/>
        <dbReference type="EC" id="4.2.1.59"/>
    </reaction>
</comment>
<organism evidence="14 15">
    <name type="scientific">Xanthomonas graminis pv. poae</name>
    <dbReference type="NCBI Taxonomy" id="227946"/>
    <lineage>
        <taxon>Bacteria</taxon>
        <taxon>Pseudomonadati</taxon>
        <taxon>Pseudomonadota</taxon>
        <taxon>Gammaproteobacteria</taxon>
        <taxon>Lysobacterales</taxon>
        <taxon>Lysobacteraceae</taxon>
        <taxon>Xanthomonas</taxon>
        <taxon>Xanthomonas translucens group</taxon>
        <taxon>Xanthomonas graminis</taxon>
    </lineage>
</organism>
<reference evidence="14 15" key="1">
    <citation type="submission" date="2015-07" db="EMBL/GenBank/DDBJ databases">
        <authorList>
            <person name="Noorani M."/>
        </authorList>
    </citation>
    <scope>NUCLEOTIDE SEQUENCE [LARGE SCALE GENOMIC DNA]</scope>
    <source>
        <strain evidence="14">LMG728</strain>
    </source>
</reference>
<dbReference type="PANTHER" id="PTHR30272:SF8">
    <property type="entry name" value="3-HYDROXYDECANOYL-[ACYL-CARRIER-PROTEIN] DEHYDRATASE"/>
    <property type="match status" value="1"/>
</dbReference>
<sequence>MSRLTSYSREHLLASARGELFGAEAARLPNDPMLMFDRITHIDDNGGAHGKGVVRAELDVRPDLWFFGCHFIDDPVMPGCLGLDALWQLTGFFLTWIGAPGRGRALGVSEVKFSGQVLPTAKQVVYELDISRVINRKLVMAVADGRMSVDGREIYTAKDLRVGLFTSTEGF</sequence>
<dbReference type="GO" id="GO:0005737">
    <property type="term" value="C:cytoplasm"/>
    <property type="evidence" value="ECO:0007669"/>
    <property type="project" value="UniProtKB-SubCell"/>
</dbReference>
<dbReference type="HAMAP" id="MF_00405">
    <property type="entry name" value="FabA"/>
    <property type="match status" value="1"/>
</dbReference>
<evidence type="ECO:0000256" key="5">
    <source>
        <dbReference type="ARBA" id="ARBA00011738"/>
    </source>
</evidence>
<evidence type="ECO:0000313" key="15">
    <source>
        <dbReference type="Proteomes" id="UP000041247"/>
    </source>
</evidence>
<comment type="subcellular location">
    <subcellularLocation>
        <location evidence="2 13">Cytoplasm</location>
    </subcellularLocation>
</comment>
<dbReference type="NCBIfam" id="TIGR01749">
    <property type="entry name" value="fabA"/>
    <property type="match status" value="1"/>
</dbReference>
<feature type="active site" evidence="13">
    <location>
        <position position="70"/>
    </location>
</feature>
<evidence type="ECO:0000256" key="2">
    <source>
        <dbReference type="ARBA" id="ARBA00004496"/>
    </source>
</evidence>
<dbReference type="GO" id="GO:0006636">
    <property type="term" value="P:unsaturated fatty acid biosynthetic process"/>
    <property type="evidence" value="ECO:0007669"/>
    <property type="project" value="UniProtKB-UniRule"/>
</dbReference>
<dbReference type="InterPro" id="IPR013114">
    <property type="entry name" value="FabA_FabZ"/>
</dbReference>
<dbReference type="CDD" id="cd01287">
    <property type="entry name" value="FabA"/>
    <property type="match status" value="1"/>
</dbReference>
<dbReference type="EMBL" id="CXOK01000001">
    <property type="protein sequence ID" value="CTP82809.1"/>
    <property type="molecule type" value="Genomic_DNA"/>
</dbReference>
<evidence type="ECO:0000256" key="1">
    <source>
        <dbReference type="ARBA" id="ARBA00001055"/>
    </source>
</evidence>
<keyword evidence="8 13" id="KW-0276">Fatty acid metabolism</keyword>